<dbReference type="Proteomes" id="UP001383192">
    <property type="component" value="Unassembled WGS sequence"/>
</dbReference>
<name>A0AAW0ANI4_9AGAR</name>
<comment type="caution">
    <text evidence="3">The sequence shown here is derived from an EMBL/GenBank/DDBJ whole genome shotgun (WGS) entry which is preliminary data.</text>
</comment>
<evidence type="ECO:0000313" key="3">
    <source>
        <dbReference type="EMBL" id="KAK7014067.1"/>
    </source>
</evidence>
<evidence type="ECO:0000256" key="1">
    <source>
        <dbReference type="SAM" id="MobiDB-lite"/>
    </source>
</evidence>
<gene>
    <name evidence="3" type="ORF">VNI00_019438</name>
</gene>
<feature type="compositionally biased region" description="Polar residues" evidence="1">
    <location>
        <begin position="227"/>
        <end position="239"/>
    </location>
</feature>
<feature type="compositionally biased region" description="Polar residues" evidence="1">
    <location>
        <begin position="41"/>
        <end position="53"/>
    </location>
</feature>
<sequence length="349" mass="37688">MADTQNKENQLPPPAPGPKRRGRPKGSKNKRKEASIAEPITTPSKSTQPSPVTDTPAKTPRLRAVYTDDDDRTLMEVFLEQKTEGNQTSNGGWKSPAITAAVEALKGSEKESGGGPKTASSIRDHYDFLKHEFGIFQILLNKSGWGWNEEKHCIEASNEQWEGLGPGEAHLKAYKGKSFPIYAAMDELLSGALATGSQAFRAGQDNGDSSDSNTESGDSGNEADANPDTSVSTIVSTVQQDKKRKSALDTPVPQKRSRQDRTGKGSTSASLSQMSRAIERVAAAMDTSSDGDEAVLKKAVALVSKVEVFSKAEKAKLLLHLSRDISFATLLLTVDDEETRIEVMRLQLA</sequence>
<dbReference type="Pfam" id="PF12776">
    <property type="entry name" value="Myb_DNA-bind_3"/>
    <property type="match status" value="1"/>
</dbReference>
<organism evidence="3 4">
    <name type="scientific">Paramarasmius palmivorus</name>
    <dbReference type="NCBI Taxonomy" id="297713"/>
    <lineage>
        <taxon>Eukaryota</taxon>
        <taxon>Fungi</taxon>
        <taxon>Dikarya</taxon>
        <taxon>Basidiomycota</taxon>
        <taxon>Agaricomycotina</taxon>
        <taxon>Agaricomycetes</taxon>
        <taxon>Agaricomycetidae</taxon>
        <taxon>Agaricales</taxon>
        <taxon>Marasmiineae</taxon>
        <taxon>Marasmiaceae</taxon>
        <taxon>Paramarasmius</taxon>
    </lineage>
</organism>
<feature type="compositionally biased region" description="Polar residues" evidence="1">
    <location>
        <begin position="264"/>
        <end position="273"/>
    </location>
</feature>
<feature type="region of interest" description="Disordered" evidence="1">
    <location>
        <begin position="1"/>
        <end position="70"/>
    </location>
</feature>
<feature type="compositionally biased region" description="Basic residues" evidence="1">
    <location>
        <begin position="18"/>
        <end position="31"/>
    </location>
</feature>
<dbReference type="AlphaFoldDB" id="A0AAW0ANI4"/>
<protein>
    <recommendedName>
        <fullName evidence="2">Myb/SANT-like domain-containing protein</fullName>
    </recommendedName>
</protein>
<dbReference type="EMBL" id="JAYKXP010000379">
    <property type="protein sequence ID" value="KAK7014067.1"/>
    <property type="molecule type" value="Genomic_DNA"/>
</dbReference>
<feature type="compositionally biased region" description="Polar residues" evidence="1">
    <location>
        <begin position="206"/>
        <end position="219"/>
    </location>
</feature>
<proteinExistence type="predicted"/>
<dbReference type="InterPro" id="IPR024752">
    <property type="entry name" value="Myb/SANT-like_dom"/>
</dbReference>
<feature type="region of interest" description="Disordered" evidence="1">
    <location>
        <begin position="200"/>
        <end position="273"/>
    </location>
</feature>
<evidence type="ECO:0000313" key="4">
    <source>
        <dbReference type="Proteomes" id="UP001383192"/>
    </source>
</evidence>
<feature type="domain" description="Myb/SANT-like" evidence="2">
    <location>
        <begin position="67"/>
        <end position="162"/>
    </location>
</feature>
<dbReference type="PANTHER" id="PTHR46929:SF3">
    <property type="entry name" value="MYB_SANT-LIKE DOMAIN-CONTAINING PROTEIN"/>
    <property type="match status" value="1"/>
</dbReference>
<evidence type="ECO:0000259" key="2">
    <source>
        <dbReference type="Pfam" id="PF12776"/>
    </source>
</evidence>
<dbReference type="PANTHER" id="PTHR46929">
    <property type="entry name" value="EXPRESSED PROTEIN"/>
    <property type="match status" value="1"/>
</dbReference>
<reference evidence="3 4" key="1">
    <citation type="submission" date="2024-01" db="EMBL/GenBank/DDBJ databases">
        <title>A draft genome for a cacao thread blight-causing isolate of Paramarasmius palmivorus.</title>
        <authorList>
            <person name="Baruah I.K."/>
            <person name="Bukari Y."/>
            <person name="Amoako-Attah I."/>
            <person name="Meinhardt L.W."/>
            <person name="Bailey B.A."/>
            <person name="Cohen S.P."/>
        </authorList>
    </citation>
    <scope>NUCLEOTIDE SEQUENCE [LARGE SCALE GENOMIC DNA]</scope>
    <source>
        <strain evidence="3 4">GH-12</strain>
    </source>
</reference>
<keyword evidence="4" id="KW-1185">Reference proteome</keyword>
<accession>A0AAW0ANI4</accession>